<dbReference type="PANTHER" id="PTHR22716">
    <property type="entry name" value="ETS CLASS TRANSCRIPTION FACTOR-RELATED-RELATED"/>
    <property type="match status" value="1"/>
</dbReference>
<dbReference type="CTD" id="9802698"/>
<evidence type="ECO:0000259" key="3">
    <source>
        <dbReference type="Pfam" id="PF25375"/>
    </source>
</evidence>
<protein>
    <submittedName>
        <fullName evidence="4">Uncharacterized protein</fullName>
    </submittedName>
</protein>
<dbReference type="InterPro" id="IPR040129">
    <property type="entry name" value="Lin-15B-like"/>
</dbReference>
<feature type="domain" description="Lin-15A/B-like" evidence="3">
    <location>
        <begin position="776"/>
        <end position="887"/>
    </location>
</feature>
<feature type="domain" description="Lin-15A/B-like" evidence="3">
    <location>
        <begin position="602"/>
        <end position="720"/>
    </location>
</feature>
<dbReference type="GO" id="GO:0046983">
    <property type="term" value="F:protein dimerization activity"/>
    <property type="evidence" value="ECO:0007669"/>
    <property type="project" value="InterPro"/>
</dbReference>
<dbReference type="PANTHER" id="PTHR22716:SF1">
    <property type="entry name" value="ETS CLASS TRANSCRIPTION FACTOR-RELATED"/>
    <property type="match status" value="1"/>
</dbReference>
<sequence length="975" mass="113913">MQSAQCSSNSMSLQNDLIMSWPTAQTREHPELLRSQPKIELPQCSSDSDPLFTELLSNFLISEGIPLEVSRDSTFQDLISHFNPKCIIPTENSMTEYVEKHYVKPLIHYPKTIGPISVTIDIYGDLNEKFLVFSIHYFEDIYERKNAVYLKKISNNRINTLNTICRSVNNYSFRDVKFTNLVGSNQEILGMNGSRELVNQFHICFYRKMSKFVKNLLGINIFSHGLDLLRRFIRFIKGNPDLYRMFENFQSARNQDSKEPNLPSMDNDSWEVTYIFLTKCLLLHESFVDFCEQYKIRLYITNMVFKHLIHLQRLLRQCVYYCRSLSTPSSSISQIIPAIEGLRRLIDREFPFQQKKVLELLDSSFENYSRNCYEIAVLLDPLFSYTDIFPVEKWRDLENLVIEEFVKTNWKWTVHSGIQDATMMNSRERMTFISSEIEIYREFSIKERPEESDCPFLWWAERQSQFEFLSVMAREYFSCPAVSIDASFYFSEGGKLYRLSKMYSGQQLEQSLNLAGSHQEFRGKGASEDDITNSMIEKLDGLTRNSKSKIPYFQTIRKVVLKKPVAQLDVKTFDPEEPPKTAPIKRKRALPNPEEPKPPPRSHCTICKDLKQYDSLWYFGRPIERQILILGYLSRGFDLQEDIAKIMRKKAFNVCPCHIRETIEEIYEKLELKVPKDLYSCSMELFENMFNSVAHLSPGMTKEEFQEALFEFFVKYEDVREELTRPKLPWNKVVKVNQEDELLESEGTSRPDEDEVDPLSVDLNSKTTYDLSTPRNRRCTICRLLRGHGDIKPFRKESDRHLIIIGCLVGESINIRQAEALMKKTNIYVCNSHIEETHREILKKLCSEDLDAGSKEMMTTVTLLMPELKISTLKRMLNEFLIKFNFLMSEEQKYVPKPRRTQKTQKSASKESEESEEKDQSEENDSLDEGGETPESPGESSEESTSSAKKEKKKKSRKRGTARVSSRKLRRTRKY</sequence>
<proteinExistence type="predicted"/>
<dbReference type="RefSeq" id="XP_003103821.2">
    <property type="nucleotide sequence ID" value="XM_003103773.2"/>
</dbReference>
<dbReference type="Proteomes" id="UP000483820">
    <property type="component" value="Chromosome II"/>
</dbReference>
<evidence type="ECO:0000313" key="5">
    <source>
        <dbReference type="Proteomes" id="UP000483820"/>
    </source>
</evidence>
<accession>A0A6A5HHF6</accession>
<dbReference type="InterPro" id="IPR057432">
    <property type="entry name" value="Lin-15A/B-like_dom"/>
</dbReference>
<gene>
    <name evidence="4" type="ORF">GCK72_007227</name>
</gene>
<dbReference type="GO" id="GO:0040027">
    <property type="term" value="P:negative regulation of vulval development"/>
    <property type="evidence" value="ECO:0007669"/>
    <property type="project" value="InterPro"/>
</dbReference>
<dbReference type="Pfam" id="PF25375">
    <property type="entry name" value="Lin-15B"/>
    <property type="match status" value="2"/>
</dbReference>
<feature type="compositionally biased region" description="Acidic residues" evidence="1">
    <location>
        <begin position="913"/>
        <end position="932"/>
    </location>
</feature>
<dbReference type="SUPFAM" id="SSF53098">
    <property type="entry name" value="Ribonuclease H-like"/>
    <property type="match status" value="1"/>
</dbReference>
<evidence type="ECO:0000313" key="4">
    <source>
        <dbReference type="EMBL" id="KAF1767268.1"/>
    </source>
</evidence>
<name>A0A6A5HHF6_CAERE</name>
<reference evidence="4 5" key="1">
    <citation type="submission" date="2019-12" db="EMBL/GenBank/DDBJ databases">
        <title>Chromosome-level assembly of the Caenorhabditis remanei genome.</title>
        <authorList>
            <person name="Teterina A.A."/>
            <person name="Willis J.H."/>
            <person name="Phillips P.C."/>
        </authorList>
    </citation>
    <scope>NUCLEOTIDE SEQUENCE [LARGE SCALE GENOMIC DNA]</scope>
    <source>
        <strain evidence="4 5">PX506</strain>
        <tissue evidence="4">Whole organism</tissue>
    </source>
</reference>
<dbReference type="KEGG" id="crq:GCK72_007227"/>
<dbReference type="Pfam" id="PF05699">
    <property type="entry name" value="Dimer_Tnp_hAT"/>
    <property type="match status" value="1"/>
</dbReference>
<feature type="region of interest" description="Disordered" evidence="1">
    <location>
        <begin position="572"/>
        <end position="603"/>
    </location>
</feature>
<dbReference type="AlphaFoldDB" id="A0A6A5HHF6"/>
<evidence type="ECO:0000259" key="2">
    <source>
        <dbReference type="Pfam" id="PF05699"/>
    </source>
</evidence>
<feature type="domain" description="HAT C-terminal dimerisation" evidence="2">
    <location>
        <begin position="455"/>
        <end position="504"/>
    </location>
</feature>
<dbReference type="InterPro" id="IPR012337">
    <property type="entry name" value="RNaseH-like_sf"/>
</dbReference>
<organism evidence="4 5">
    <name type="scientific">Caenorhabditis remanei</name>
    <name type="common">Caenorhabditis vulgaris</name>
    <dbReference type="NCBI Taxonomy" id="31234"/>
    <lineage>
        <taxon>Eukaryota</taxon>
        <taxon>Metazoa</taxon>
        <taxon>Ecdysozoa</taxon>
        <taxon>Nematoda</taxon>
        <taxon>Chromadorea</taxon>
        <taxon>Rhabditida</taxon>
        <taxon>Rhabditina</taxon>
        <taxon>Rhabditomorpha</taxon>
        <taxon>Rhabditoidea</taxon>
        <taxon>Rhabditidae</taxon>
        <taxon>Peloderinae</taxon>
        <taxon>Caenorhabditis</taxon>
    </lineage>
</organism>
<comment type="caution">
    <text evidence="4">The sequence shown here is derived from an EMBL/GenBank/DDBJ whole genome shotgun (WGS) entry which is preliminary data.</text>
</comment>
<feature type="region of interest" description="Disordered" evidence="1">
    <location>
        <begin position="895"/>
        <end position="975"/>
    </location>
</feature>
<feature type="compositionally biased region" description="Low complexity" evidence="1">
    <location>
        <begin position="933"/>
        <end position="947"/>
    </location>
</feature>
<dbReference type="InterPro" id="IPR008906">
    <property type="entry name" value="HATC_C_dom"/>
</dbReference>
<dbReference type="GeneID" id="9802698"/>
<evidence type="ECO:0000256" key="1">
    <source>
        <dbReference type="SAM" id="MobiDB-lite"/>
    </source>
</evidence>
<dbReference type="EMBL" id="WUAV01000002">
    <property type="protein sequence ID" value="KAF1767268.1"/>
    <property type="molecule type" value="Genomic_DNA"/>
</dbReference>
<feature type="compositionally biased region" description="Basic residues" evidence="1">
    <location>
        <begin position="950"/>
        <end position="975"/>
    </location>
</feature>